<proteinExistence type="predicted"/>
<feature type="transmembrane region" description="Helical" evidence="1">
    <location>
        <begin position="29"/>
        <end position="49"/>
    </location>
</feature>
<keyword evidence="1" id="KW-0472">Membrane</keyword>
<feature type="chain" id="PRO_5036058360" description="LPXTG cell wall anchor domain-containing protein" evidence="2">
    <location>
        <begin position="20"/>
        <end position="58"/>
    </location>
</feature>
<dbReference type="EMBL" id="UAUU01000011">
    <property type="protein sequence ID" value="SPZ94164.1"/>
    <property type="molecule type" value="Genomic_DNA"/>
</dbReference>
<organism evidence="3 5">
    <name type="scientific">Sphingobacterium multivorum</name>
    <dbReference type="NCBI Taxonomy" id="28454"/>
    <lineage>
        <taxon>Bacteria</taxon>
        <taxon>Pseudomonadati</taxon>
        <taxon>Bacteroidota</taxon>
        <taxon>Sphingobacteriia</taxon>
        <taxon>Sphingobacteriales</taxon>
        <taxon>Sphingobacteriaceae</taxon>
        <taxon>Sphingobacterium</taxon>
    </lineage>
</organism>
<dbReference type="Proteomes" id="UP000432350">
    <property type="component" value="Unassembled WGS sequence"/>
</dbReference>
<evidence type="ECO:0000313" key="6">
    <source>
        <dbReference type="Proteomes" id="UP000432350"/>
    </source>
</evidence>
<protein>
    <recommendedName>
        <fullName evidence="7">LPXTG cell wall anchor domain-containing protein</fullName>
    </recommendedName>
</protein>
<keyword evidence="1" id="KW-0812">Transmembrane</keyword>
<evidence type="ECO:0000313" key="4">
    <source>
        <dbReference type="EMBL" id="VXD07785.1"/>
    </source>
</evidence>
<keyword evidence="2" id="KW-0732">Signal</keyword>
<name>A0A2X2JK66_SPHMU</name>
<accession>A0A2X2JK66</accession>
<dbReference type="AlphaFoldDB" id="A0A2X2JK66"/>
<evidence type="ECO:0000313" key="3">
    <source>
        <dbReference type="EMBL" id="SPZ94164.1"/>
    </source>
</evidence>
<dbReference type="Proteomes" id="UP000251241">
    <property type="component" value="Unassembled WGS sequence"/>
</dbReference>
<accession>A0A654DRE1</accession>
<gene>
    <name evidence="3" type="ORF">NCTC11343_05125</name>
    <name evidence="4" type="ORF">SPHINGO8BC_90106</name>
</gene>
<evidence type="ECO:0008006" key="7">
    <source>
        <dbReference type="Google" id="ProtNLM"/>
    </source>
</evidence>
<sequence length="58" mass="6968">MCKKWIFMVLLFVANFTYAQTTEDKTQHSGSHYIILAIIAIIVIVYILYRRQKRKFNE</sequence>
<evidence type="ECO:0000256" key="2">
    <source>
        <dbReference type="SAM" id="SignalP"/>
    </source>
</evidence>
<dbReference type="EMBL" id="CABWMV010000028">
    <property type="protein sequence ID" value="VXD07785.1"/>
    <property type="molecule type" value="Genomic_DNA"/>
</dbReference>
<evidence type="ECO:0000256" key="1">
    <source>
        <dbReference type="SAM" id="Phobius"/>
    </source>
</evidence>
<keyword evidence="1" id="KW-1133">Transmembrane helix</keyword>
<reference evidence="4 6" key="2">
    <citation type="submission" date="2019-10" db="EMBL/GenBank/DDBJ databases">
        <authorList>
            <person name="Karimi E."/>
        </authorList>
    </citation>
    <scope>NUCLEOTIDE SEQUENCE [LARGE SCALE GENOMIC DNA]</scope>
    <source>
        <strain evidence="4">Sphingobacterium sp. 8BC</strain>
    </source>
</reference>
<reference evidence="3 5" key="1">
    <citation type="submission" date="2018-06" db="EMBL/GenBank/DDBJ databases">
        <authorList>
            <consortium name="Pathogen Informatics"/>
            <person name="Doyle S."/>
        </authorList>
    </citation>
    <scope>NUCLEOTIDE SEQUENCE [LARGE SCALE GENOMIC DNA]</scope>
    <source>
        <strain evidence="3 5">NCTC11343</strain>
    </source>
</reference>
<feature type="signal peptide" evidence="2">
    <location>
        <begin position="1"/>
        <end position="19"/>
    </location>
</feature>
<evidence type="ECO:0000313" key="5">
    <source>
        <dbReference type="Proteomes" id="UP000251241"/>
    </source>
</evidence>